<dbReference type="SUPFAM" id="SSF53335">
    <property type="entry name" value="S-adenosyl-L-methionine-dependent methyltransferases"/>
    <property type="match status" value="1"/>
</dbReference>
<keyword evidence="3" id="KW-0489">Methyltransferase</keyword>
<dbReference type="InterPro" id="IPR041698">
    <property type="entry name" value="Methyltransf_25"/>
</dbReference>
<evidence type="ECO:0000259" key="2">
    <source>
        <dbReference type="Pfam" id="PF13649"/>
    </source>
</evidence>
<protein>
    <submittedName>
        <fullName evidence="3">Methyltransferase domain-containing protein</fullName>
    </submittedName>
</protein>
<dbReference type="Proteomes" id="UP000648908">
    <property type="component" value="Unassembled WGS sequence"/>
</dbReference>
<accession>A0A8K0XYS8</accession>
<dbReference type="InterPro" id="IPR029063">
    <property type="entry name" value="SAM-dependent_MTases_sf"/>
</dbReference>
<sequence>MTMRIEPESDRNGPERADRLRFFRSWLADPKRVASIAPSGQGLARLITREIDPASAPVLELGPGTGVFTQALLDRGLAEKDLTLIEFGEEFIAPLRLRFPEARILQADAARLSAPRLFPGKRPGAVVSGLPLLSLPRRKVMGILSGAFACLRPGGAFYQFTYGPRCPVPAAMMDRLGLRAERIGGTLLNLPPATVYRLTRRDPSEGAGPGSHRAKRQAAEPRR</sequence>
<reference evidence="3" key="1">
    <citation type="submission" date="2021-01" db="EMBL/GenBank/DDBJ databases">
        <title>Tabrizicola alba sp. nov. a motile alkaliphilic bacterium isolated from a soda lake.</title>
        <authorList>
            <person name="Szuroczki S."/>
            <person name="Abbaszade G."/>
            <person name="Schumann P."/>
            <person name="Toth E."/>
        </authorList>
    </citation>
    <scope>NUCLEOTIDE SEQUENCE</scope>
    <source>
        <strain evidence="3">DMG-N-6</strain>
    </source>
</reference>
<evidence type="ECO:0000313" key="3">
    <source>
        <dbReference type="EMBL" id="MBL4916380.1"/>
    </source>
</evidence>
<dbReference type="FunFam" id="3.40.50.150:FF:000346">
    <property type="entry name" value="Phospholipid N-methyltransferase"/>
    <property type="match status" value="1"/>
</dbReference>
<dbReference type="GO" id="GO:0008168">
    <property type="term" value="F:methyltransferase activity"/>
    <property type="evidence" value="ECO:0007669"/>
    <property type="project" value="UniProtKB-KW"/>
</dbReference>
<gene>
    <name evidence="3" type="ORF">JL811_04025</name>
</gene>
<organism evidence="3 4">
    <name type="scientific">Szabonella alba</name>
    <dbReference type="NCBI Taxonomy" id="2804194"/>
    <lineage>
        <taxon>Bacteria</taxon>
        <taxon>Pseudomonadati</taxon>
        <taxon>Pseudomonadota</taxon>
        <taxon>Alphaproteobacteria</taxon>
        <taxon>Rhodobacterales</taxon>
        <taxon>Paracoccaceae</taxon>
        <taxon>Szabonella</taxon>
    </lineage>
</organism>
<feature type="domain" description="Methyltransferase" evidence="2">
    <location>
        <begin position="58"/>
        <end position="155"/>
    </location>
</feature>
<dbReference type="Pfam" id="PF13649">
    <property type="entry name" value="Methyltransf_25"/>
    <property type="match status" value="1"/>
</dbReference>
<dbReference type="GO" id="GO:0032259">
    <property type="term" value="P:methylation"/>
    <property type="evidence" value="ECO:0007669"/>
    <property type="project" value="UniProtKB-KW"/>
</dbReference>
<keyword evidence="4" id="KW-1185">Reference proteome</keyword>
<name>A0A8K0XYS8_9RHOB</name>
<proteinExistence type="predicted"/>
<feature type="region of interest" description="Disordered" evidence="1">
    <location>
        <begin position="200"/>
        <end position="223"/>
    </location>
</feature>
<evidence type="ECO:0000313" key="4">
    <source>
        <dbReference type="Proteomes" id="UP000648908"/>
    </source>
</evidence>
<dbReference type="RefSeq" id="WP_202687040.1">
    <property type="nucleotide sequence ID" value="NZ_JAESVN010000001.1"/>
</dbReference>
<keyword evidence="3" id="KW-0808">Transferase</keyword>
<dbReference type="CDD" id="cd02440">
    <property type="entry name" value="AdoMet_MTases"/>
    <property type="match status" value="1"/>
</dbReference>
<dbReference type="AlphaFoldDB" id="A0A8K0XYS8"/>
<dbReference type="EMBL" id="JAESVN010000001">
    <property type="protein sequence ID" value="MBL4916380.1"/>
    <property type="molecule type" value="Genomic_DNA"/>
</dbReference>
<evidence type="ECO:0000256" key="1">
    <source>
        <dbReference type="SAM" id="MobiDB-lite"/>
    </source>
</evidence>
<comment type="caution">
    <text evidence="3">The sequence shown here is derived from an EMBL/GenBank/DDBJ whole genome shotgun (WGS) entry which is preliminary data.</text>
</comment>
<dbReference type="Gene3D" id="3.40.50.150">
    <property type="entry name" value="Vaccinia Virus protein VP39"/>
    <property type="match status" value="1"/>
</dbReference>